<evidence type="ECO:0000256" key="4">
    <source>
        <dbReference type="ARBA" id="ARBA00022989"/>
    </source>
</evidence>
<dbReference type="SUPFAM" id="SSF51197">
    <property type="entry name" value="Clavaminate synthase-like"/>
    <property type="match status" value="1"/>
</dbReference>
<feature type="region of interest" description="Disordered" evidence="6">
    <location>
        <begin position="361"/>
        <end position="410"/>
    </location>
</feature>
<evidence type="ECO:0000313" key="11">
    <source>
        <dbReference type="Proteomes" id="UP000193560"/>
    </source>
</evidence>
<comment type="similarity">
    <text evidence="2">Belongs to the YIP1 family.</text>
</comment>
<reference evidence="10 11" key="1">
    <citation type="submission" date="2016-07" db="EMBL/GenBank/DDBJ databases">
        <title>Pervasive Adenine N6-methylation of Active Genes in Fungi.</title>
        <authorList>
            <consortium name="DOE Joint Genome Institute"/>
            <person name="Mondo S.J."/>
            <person name="Dannebaum R.O."/>
            <person name="Kuo R.C."/>
            <person name="Labutti K."/>
            <person name="Haridas S."/>
            <person name="Kuo A."/>
            <person name="Salamov A."/>
            <person name="Ahrendt S.R."/>
            <person name="Lipzen A."/>
            <person name="Sullivan W."/>
            <person name="Andreopoulos W.B."/>
            <person name="Clum A."/>
            <person name="Lindquist E."/>
            <person name="Daum C."/>
            <person name="Ramamoorthy G.K."/>
            <person name="Gryganskyi A."/>
            <person name="Culley D."/>
            <person name="Magnuson J.K."/>
            <person name="James T.Y."/>
            <person name="O'Malley M.A."/>
            <person name="Stajich J.E."/>
            <person name="Spatafora J.W."/>
            <person name="Visel A."/>
            <person name="Grigoriev I.V."/>
        </authorList>
    </citation>
    <scope>NUCLEOTIDE SEQUENCE [LARGE SCALE GENOMIC DNA]</scope>
    <source>
        <strain evidence="10 11">NRRL 1336</strain>
    </source>
</reference>
<dbReference type="Pfam" id="PF13532">
    <property type="entry name" value="2OG-FeII_Oxy_2"/>
    <property type="match status" value="1"/>
</dbReference>
<keyword evidence="4 7" id="KW-1133">Transmembrane helix</keyword>
<evidence type="ECO:0000256" key="6">
    <source>
        <dbReference type="SAM" id="MobiDB-lite"/>
    </source>
</evidence>
<feature type="compositionally biased region" description="Low complexity" evidence="6">
    <location>
        <begin position="39"/>
        <end position="50"/>
    </location>
</feature>
<dbReference type="STRING" id="90262.A0A1X2IXB0"/>
<dbReference type="PANTHER" id="PTHR12822">
    <property type="entry name" value="PROTEIN YIPF"/>
    <property type="match status" value="1"/>
</dbReference>
<evidence type="ECO:0000259" key="8">
    <source>
        <dbReference type="Pfam" id="PF04893"/>
    </source>
</evidence>
<evidence type="ECO:0000313" key="10">
    <source>
        <dbReference type="EMBL" id="ORZ23956.1"/>
    </source>
</evidence>
<feature type="compositionally biased region" description="Polar residues" evidence="6">
    <location>
        <begin position="57"/>
        <end position="76"/>
    </location>
</feature>
<keyword evidence="5 7" id="KW-0472">Membrane</keyword>
<dbReference type="OrthoDB" id="6614653at2759"/>
<dbReference type="EMBL" id="MCGE01000002">
    <property type="protein sequence ID" value="ORZ23956.1"/>
    <property type="molecule type" value="Genomic_DNA"/>
</dbReference>
<evidence type="ECO:0000256" key="2">
    <source>
        <dbReference type="ARBA" id="ARBA00010596"/>
    </source>
</evidence>
<dbReference type="AlphaFoldDB" id="A0A1X2IXB0"/>
<feature type="transmembrane region" description="Helical" evidence="7">
    <location>
        <begin position="162"/>
        <end position="182"/>
    </location>
</feature>
<accession>A0A1X2IXB0</accession>
<evidence type="ECO:0000256" key="1">
    <source>
        <dbReference type="ARBA" id="ARBA00004141"/>
    </source>
</evidence>
<dbReference type="GO" id="GO:0016192">
    <property type="term" value="P:vesicle-mediated transport"/>
    <property type="evidence" value="ECO:0007669"/>
    <property type="project" value="InterPro"/>
</dbReference>
<evidence type="ECO:0000256" key="3">
    <source>
        <dbReference type="ARBA" id="ARBA00022692"/>
    </source>
</evidence>
<feature type="region of interest" description="Disordered" evidence="6">
    <location>
        <begin position="36"/>
        <end position="76"/>
    </location>
</feature>
<dbReference type="GO" id="GO:0016020">
    <property type="term" value="C:membrane"/>
    <property type="evidence" value="ECO:0007669"/>
    <property type="project" value="UniProtKB-SubCell"/>
</dbReference>
<organism evidence="10 11">
    <name type="scientific">Absidia repens</name>
    <dbReference type="NCBI Taxonomy" id="90262"/>
    <lineage>
        <taxon>Eukaryota</taxon>
        <taxon>Fungi</taxon>
        <taxon>Fungi incertae sedis</taxon>
        <taxon>Mucoromycota</taxon>
        <taxon>Mucoromycotina</taxon>
        <taxon>Mucoromycetes</taxon>
        <taxon>Mucorales</taxon>
        <taxon>Cunninghamellaceae</taxon>
        <taxon>Absidia</taxon>
    </lineage>
</organism>
<comment type="subcellular location">
    <subcellularLocation>
        <location evidence="1">Membrane</location>
        <topology evidence="1">Multi-pass membrane protein</topology>
    </subcellularLocation>
</comment>
<feature type="domain" description="Yip1" evidence="8">
    <location>
        <begin position="109"/>
        <end position="210"/>
    </location>
</feature>
<comment type="caution">
    <text evidence="10">The sequence shown here is derived from an EMBL/GenBank/DDBJ whole genome shotgun (WGS) entry which is preliminary data.</text>
</comment>
<gene>
    <name evidence="10" type="ORF">BCR42DRAFT_458186</name>
</gene>
<dbReference type="InterPro" id="IPR006977">
    <property type="entry name" value="Yip1_dom"/>
</dbReference>
<dbReference type="GO" id="GO:0005794">
    <property type="term" value="C:Golgi apparatus"/>
    <property type="evidence" value="ECO:0007669"/>
    <property type="project" value="InterPro"/>
</dbReference>
<dbReference type="InterPro" id="IPR037151">
    <property type="entry name" value="AlkB-like_sf"/>
</dbReference>
<dbReference type="InterPro" id="IPR027450">
    <property type="entry name" value="AlkB-like"/>
</dbReference>
<dbReference type="PANTHER" id="PTHR12822:SF2">
    <property type="entry name" value="PROTEIN YIPF"/>
    <property type="match status" value="1"/>
</dbReference>
<dbReference type="Gene3D" id="2.60.120.590">
    <property type="entry name" value="Alpha-ketoglutarate-dependent dioxygenase AlkB-like"/>
    <property type="match status" value="1"/>
</dbReference>
<evidence type="ECO:0000256" key="7">
    <source>
        <dbReference type="SAM" id="Phobius"/>
    </source>
</evidence>
<feature type="compositionally biased region" description="Acidic residues" evidence="6">
    <location>
        <begin position="380"/>
        <end position="397"/>
    </location>
</feature>
<feature type="compositionally biased region" description="Low complexity" evidence="6">
    <location>
        <begin position="398"/>
        <end position="408"/>
    </location>
</feature>
<dbReference type="Proteomes" id="UP000193560">
    <property type="component" value="Unassembled WGS sequence"/>
</dbReference>
<dbReference type="GO" id="GO:0031267">
    <property type="term" value="F:small GTPase binding"/>
    <property type="evidence" value="ECO:0007669"/>
    <property type="project" value="InterPro"/>
</dbReference>
<evidence type="ECO:0000259" key="9">
    <source>
        <dbReference type="Pfam" id="PF13532"/>
    </source>
</evidence>
<dbReference type="InterPro" id="IPR039765">
    <property type="entry name" value="Yip5/YIPF1/YIPF2"/>
</dbReference>
<proteinExistence type="inferred from homology"/>
<evidence type="ECO:0000256" key="5">
    <source>
        <dbReference type="ARBA" id="ARBA00023136"/>
    </source>
</evidence>
<feature type="transmembrane region" description="Helical" evidence="7">
    <location>
        <begin position="126"/>
        <end position="150"/>
    </location>
</feature>
<keyword evidence="11" id="KW-1185">Reference proteome</keyword>
<name>A0A1X2IXB0_9FUNG</name>
<dbReference type="Pfam" id="PF04893">
    <property type="entry name" value="Yip1"/>
    <property type="match status" value="1"/>
</dbReference>
<sequence>MSGKNQYNVLVDMEDGGAGGAYTQPTTIESDGLEFQDFTNDTSNTNSKSTGAPPLSTPSNTANFYNTEQQSSNNGSSKPLWSLDYYARYFDVDTSQVVERCLKTLYPVGDFAEDTLNHHPDLYGPFWIATTVVFAVFVCSSLAGSLAAYIVGVEHLYDFRQLSYAVFVVYIYAFLCPVLVWASTKYFGCQPSLLEIIDYYGYGLTVWVPVSARARQAREMAEKKRDPTTYVNQTPFRYAERNFKSRTPPPDYSDVIYPSSRPCPDQLAPIELAHDLRSLSSYFGATDSAWEQRSKEAYVLKELPGLIIIPNPFTPEAQRHLIQQCLCDYPQAPNTSNLHTHYEVPATGLWPLFEQEQNGTIPMDDSSYYIPKKQSNTSENGDDDDDDDDDDDSDDLDSQQQQQQQQQQRTLAIPLKACDDDFKPDMDVVKADPPAASTVPLLPTSDLIRRLRWITLGYHYHWPTRTYHMDRRYPVPTAVGSLVKGVVTAIENVGDPEGKWTNTYQGKDYQAEAGVVNYYQYRDTLMGHVDRSELNMDAPLISIRYRRRRKKNDAK</sequence>
<keyword evidence="3 7" id="KW-0812">Transmembrane</keyword>
<protein>
    <submittedName>
        <fullName evidence="10">Uncharacterized protein</fullName>
    </submittedName>
</protein>
<feature type="domain" description="Alpha-ketoglutarate-dependent dioxygenase AlkB-like" evidence="9">
    <location>
        <begin position="446"/>
        <end position="543"/>
    </location>
</feature>